<dbReference type="InterPro" id="IPR025509">
    <property type="entry name" value="DUF4396"/>
</dbReference>
<keyword evidence="1" id="KW-0812">Transmembrane</keyword>
<keyword evidence="1" id="KW-0472">Membrane</keyword>
<dbReference type="OrthoDB" id="1495425at2"/>
<dbReference type="KEGG" id="paby:Ga0080574_TMP1253"/>
<organism evidence="3 4">
    <name type="scientific">Salipiger abyssi</name>
    <dbReference type="NCBI Taxonomy" id="1250539"/>
    <lineage>
        <taxon>Bacteria</taxon>
        <taxon>Pseudomonadati</taxon>
        <taxon>Pseudomonadota</taxon>
        <taxon>Alphaproteobacteria</taxon>
        <taxon>Rhodobacterales</taxon>
        <taxon>Roseobacteraceae</taxon>
        <taxon>Salipiger</taxon>
    </lineage>
</organism>
<feature type="domain" description="DUF4396" evidence="2">
    <location>
        <begin position="77"/>
        <end position="207"/>
    </location>
</feature>
<feature type="transmembrane region" description="Helical" evidence="1">
    <location>
        <begin position="154"/>
        <end position="173"/>
    </location>
</feature>
<evidence type="ECO:0000256" key="1">
    <source>
        <dbReference type="SAM" id="Phobius"/>
    </source>
</evidence>
<evidence type="ECO:0000313" key="4">
    <source>
        <dbReference type="Proteomes" id="UP000187059"/>
    </source>
</evidence>
<protein>
    <submittedName>
        <fullName evidence="3">Putative DUF4396 protein</fullName>
    </submittedName>
</protein>
<feature type="transmembrane region" description="Helical" evidence="1">
    <location>
        <begin position="12"/>
        <end position="30"/>
    </location>
</feature>
<feature type="transmembrane region" description="Helical" evidence="1">
    <location>
        <begin position="86"/>
        <end position="105"/>
    </location>
</feature>
<evidence type="ECO:0000313" key="3">
    <source>
        <dbReference type="EMBL" id="APZ51587.1"/>
    </source>
</evidence>
<dbReference type="Proteomes" id="UP000187059">
    <property type="component" value="Chromosome"/>
</dbReference>
<evidence type="ECO:0000259" key="2">
    <source>
        <dbReference type="Pfam" id="PF14342"/>
    </source>
</evidence>
<feature type="transmembrane region" description="Helical" evidence="1">
    <location>
        <begin position="45"/>
        <end position="65"/>
    </location>
</feature>
<dbReference type="Pfam" id="PF14342">
    <property type="entry name" value="DUF4396"/>
    <property type="match status" value="1"/>
</dbReference>
<reference evidence="3 4" key="1">
    <citation type="submission" date="2016-04" db="EMBL/GenBank/DDBJ databases">
        <title>Deep-sea bacteria in the southern Pacific.</title>
        <authorList>
            <person name="Tang K."/>
        </authorList>
    </citation>
    <scope>NUCLEOTIDE SEQUENCE [LARGE SCALE GENOMIC DNA]</scope>
    <source>
        <strain evidence="3 4">JLT2014</strain>
    </source>
</reference>
<name>A0A1P8UQD8_9RHOB</name>
<keyword evidence="4" id="KW-1185">Reference proteome</keyword>
<dbReference type="STRING" id="1250539.Ga0080574_TMP1253"/>
<feature type="transmembrane region" description="Helical" evidence="1">
    <location>
        <begin position="111"/>
        <end position="133"/>
    </location>
</feature>
<dbReference type="AlphaFoldDB" id="A0A1P8UQD8"/>
<dbReference type="RefSeq" id="WP_076696226.1">
    <property type="nucleotide sequence ID" value="NZ_CP015093.1"/>
</dbReference>
<feature type="transmembrane region" description="Helical" evidence="1">
    <location>
        <begin position="179"/>
        <end position="206"/>
    </location>
</feature>
<sequence>MQAVESVIASPWFLIVWALLMIPSEIALLRDLKTKNSHLMSLMKLVWALTVLYSGPLGLLIYWTCGRKEIPEDNLARRAFRSVAHCYSGCGLGEITGVILAVGLLRVGTGATAAITFAFAYTVGFALTFGPLIQDGVSKRLALKDTFLAETPSIFVMEIVAIAVDLTLAGNAGMSDVRFWSSLIVSLTCGLVAAYPVNVLLLHFGVKEGMMDPRMTDHGTHGHHEAHAH</sequence>
<keyword evidence="1" id="KW-1133">Transmembrane helix</keyword>
<gene>
    <name evidence="3" type="ORF">Ga0080574_TMP1253</name>
</gene>
<accession>A0A1P8UQD8</accession>
<dbReference type="EMBL" id="CP015093">
    <property type="protein sequence ID" value="APZ51587.1"/>
    <property type="molecule type" value="Genomic_DNA"/>
</dbReference>
<proteinExistence type="predicted"/>